<feature type="compositionally biased region" description="Polar residues" evidence="1">
    <location>
        <begin position="1"/>
        <end position="17"/>
    </location>
</feature>
<evidence type="ECO:0000313" key="3">
    <source>
        <dbReference type="Proteomes" id="UP000694845"/>
    </source>
</evidence>
<feature type="transmembrane region" description="Helical" evidence="2">
    <location>
        <begin position="188"/>
        <end position="207"/>
    </location>
</feature>
<feature type="transmembrane region" description="Helical" evidence="2">
    <location>
        <begin position="363"/>
        <end position="385"/>
    </location>
</feature>
<keyword evidence="3" id="KW-1185">Reference proteome</keyword>
<feature type="transmembrane region" description="Helical" evidence="2">
    <location>
        <begin position="475"/>
        <end position="497"/>
    </location>
</feature>
<dbReference type="PANTHER" id="PTHR38337:SF1">
    <property type="entry name" value="GUSTATORY RECEPTOR"/>
    <property type="match status" value="1"/>
</dbReference>
<organism evidence="3 4">
    <name type="scientific">Acanthaster planci</name>
    <name type="common">Crown-of-thorns starfish</name>
    <dbReference type="NCBI Taxonomy" id="133434"/>
    <lineage>
        <taxon>Eukaryota</taxon>
        <taxon>Metazoa</taxon>
        <taxon>Echinodermata</taxon>
        <taxon>Eleutherozoa</taxon>
        <taxon>Asterozoa</taxon>
        <taxon>Asteroidea</taxon>
        <taxon>Valvatacea</taxon>
        <taxon>Valvatida</taxon>
        <taxon>Acanthasteridae</taxon>
        <taxon>Acanthaster</taxon>
    </lineage>
</organism>
<feature type="compositionally biased region" description="Basic and acidic residues" evidence="1">
    <location>
        <begin position="54"/>
        <end position="63"/>
    </location>
</feature>
<dbReference type="GeneID" id="110986987"/>
<reference evidence="4" key="1">
    <citation type="submission" date="2025-08" db="UniProtKB">
        <authorList>
            <consortium name="RefSeq"/>
        </authorList>
    </citation>
    <scope>IDENTIFICATION</scope>
</reference>
<feature type="transmembrane region" description="Helical" evidence="2">
    <location>
        <begin position="126"/>
        <end position="145"/>
    </location>
</feature>
<keyword evidence="2" id="KW-0472">Membrane</keyword>
<protein>
    <submittedName>
        <fullName evidence="4">Uncharacterized protein LOC110986987</fullName>
    </submittedName>
</protein>
<dbReference type="OrthoDB" id="6020333at2759"/>
<accession>A0A8B7ZNT7</accession>
<name>A0A8B7ZNT7_ACAPL</name>
<feature type="transmembrane region" description="Helical" evidence="2">
    <location>
        <begin position="287"/>
        <end position="308"/>
    </location>
</feature>
<dbReference type="RefSeq" id="XP_022105051.1">
    <property type="nucleotide sequence ID" value="XM_022249359.1"/>
</dbReference>
<evidence type="ECO:0000256" key="1">
    <source>
        <dbReference type="SAM" id="MobiDB-lite"/>
    </source>
</evidence>
<sequence length="498" mass="55541">MESQKLVPSTPNGNASNDGRPREEQTNYGTLRCYGESDLEQSSDVIYLTIGDKSTPRSDEEGSRGFSESCISDPAKRAELSAKRAGLSKPHQWLQILIGWQPVVQLMPYQDGSTLQLKMLWKVVNFLYPALIVALLLTAFFLQYASCYMINTESSQKKNFSDSMRRYCLSQEIQPPSILPLRCQKSVVGVYILPGLLNLVFYLYTLVLNRFMEGEQLPAMIEKVSLQCSSRYFVGYRSHSGLVKSLARFYYLGILWMFLACGLPVLFTVSEYMTLDGIYFTFLQMCHVGNIVLTVLMTAGFVILYLSYTAMLTNYTTQSQLMIYLLLGLSERIEDASIRLPDTAISMVNEAAKLLKVVNGHTASCMSLLIVILGLDAVLFVLAVSSGTLSRLEPVMSASYLTGAVVGVVFIAISLTQAGRVTAACNQLKRLGHEVRARPLGYHEMSRDALDSFLLYLTTLNIKARLCRIPISSSLLWPLSFVLLLVVVILLQVKVFAR</sequence>
<dbReference type="Proteomes" id="UP000694845">
    <property type="component" value="Unplaced"/>
</dbReference>
<feature type="transmembrane region" description="Helical" evidence="2">
    <location>
        <begin position="249"/>
        <end position="267"/>
    </location>
</feature>
<keyword evidence="2" id="KW-1133">Transmembrane helix</keyword>
<keyword evidence="2" id="KW-0812">Transmembrane</keyword>
<feature type="region of interest" description="Disordered" evidence="1">
    <location>
        <begin position="1"/>
        <end position="31"/>
    </location>
</feature>
<feature type="transmembrane region" description="Helical" evidence="2">
    <location>
        <begin position="397"/>
        <end position="415"/>
    </location>
</feature>
<dbReference type="OMA" id="VWHISKQ"/>
<evidence type="ECO:0000313" key="4">
    <source>
        <dbReference type="RefSeq" id="XP_022105051.1"/>
    </source>
</evidence>
<feature type="region of interest" description="Disordered" evidence="1">
    <location>
        <begin position="50"/>
        <end position="70"/>
    </location>
</feature>
<evidence type="ECO:0000256" key="2">
    <source>
        <dbReference type="SAM" id="Phobius"/>
    </source>
</evidence>
<gene>
    <name evidence="4" type="primary">LOC110986987</name>
</gene>
<dbReference type="KEGG" id="aplc:110986987"/>
<dbReference type="AlphaFoldDB" id="A0A8B7ZNT7"/>
<dbReference type="PANTHER" id="PTHR38337">
    <property type="entry name" value="AGAP010540-PA"/>
    <property type="match status" value="1"/>
</dbReference>
<proteinExistence type="predicted"/>